<accession>A0A1G2F1L7</accession>
<dbReference type="AlphaFoldDB" id="A0A1G2F1L7"/>
<dbReference type="EMBL" id="MHMS01000018">
    <property type="protein sequence ID" value="OGZ31945.1"/>
    <property type="molecule type" value="Genomic_DNA"/>
</dbReference>
<protein>
    <recommendedName>
        <fullName evidence="1">FAD/NAD(P)-binding domain-containing protein</fullName>
    </recommendedName>
</protein>
<dbReference type="InterPro" id="IPR036188">
    <property type="entry name" value="FAD/NAD-bd_sf"/>
</dbReference>
<feature type="domain" description="FAD/NAD(P)-binding" evidence="1">
    <location>
        <begin position="10"/>
        <end position="235"/>
    </location>
</feature>
<organism evidence="2 3">
    <name type="scientific">Candidatus Niyogibacteria bacterium RIFCSPLOWO2_12_FULL_41_13</name>
    <dbReference type="NCBI Taxonomy" id="1801726"/>
    <lineage>
        <taxon>Bacteria</taxon>
        <taxon>Candidatus Niyogiibacteriota</taxon>
    </lineage>
</organism>
<dbReference type="PANTHER" id="PTHR43755:SF1">
    <property type="entry name" value="FAD-DEPENDENT PYRIDINE NUCLEOTIDE-DISULPHIDE OXIDOREDUCTASE"/>
    <property type="match status" value="1"/>
</dbReference>
<dbReference type="PANTHER" id="PTHR43755">
    <property type="match status" value="1"/>
</dbReference>
<name>A0A1G2F1L7_9BACT</name>
<dbReference type="SUPFAM" id="SSF51905">
    <property type="entry name" value="FAD/NAD(P)-binding domain"/>
    <property type="match status" value="2"/>
</dbReference>
<sequence length="325" mass="36477">IQKPLSSLERKGIEVVQDEILKIIPENKTVKTQNRDFKYDYLIISLGAELAPEKIPGLNQAGFNLYELRGIEKLRDELRIFSGGKIAVVISSLPFKCPAAPYEAAFLLDEYFRKRNIRDKVEIGVFTPESLPLPAVGPENGKIIKSMIESRNIKFNPELNLVSVAPDKKEIIFKENKIAKFDILIFVPPHQGEKAIRESGIGNEAGWIPVDKKTLQAKYENVFAIGDAAFIALASGKPLPKAGVFAHLEAEVAADNIANDIKGINLKKEYDGQGSCFLETGFGKAGFASGKFYAEPDPQIKIRRPARIWHLGKVLFEKYWFWKWF</sequence>
<comment type="caution">
    <text evidence="2">The sequence shown here is derived from an EMBL/GenBank/DDBJ whole genome shotgun (WGS) entry which is preliminary data.</text>
</comment>
<proteinExistence type="predicted"/>
<dbReference type="InterPro" id="IPR052541">
    <property type="entry name" value="SQRD"/>
</dbReference>
<evidence type="ECO:0000259" key="1">
    <source>
        <dbReference type="Pfam" id="PF07992"/>
    </source>
</evidence>
<dbReference type="GO" id="GO:0016491">
    <property type="term" value="F:oxidoreductase activity"/>
    <property type="evidence" value="ECO:0007669"/>
    <property type="project" value="InterPro"/>
</dbReference>
<dbReference type="STRING" id="1801726.A3H02_00470"/>
<evidence type="ECO:0000313" key="3">
    <source>
        <dbReference type="Proteomes" id="UP000176787"/>
    </source>
</evidence>
<dbReference type="Gene3D" id="3.50.50.60">
    <property type="entry name" value="FAD/NAD(P)-binding domain"/>
    <property type="match status" value="2"/>
</dbReference>
<dbReference type="Proteomes" id="UP000176787">
    <property type="component" value="Unassembled WGS sequence"/>
</dbReference>
<gene>
    <name evidence="2" type="ORF">A3H02_00470</name>
</gene>
<evidence type="ECO:0000313" key="2">
    <source>
        <dbReference type="EMBL" id="OGZ31945.1"/>
    </source>
</evidence>
<dbReference type="InterPro" id="IPR023753">
    <property type="entry name" value="FAD/NAD-binding_dom"/>
</dbReference>
<feature type="non-terminal residue" evidence="2">
    <location>
        <position position="1"/>
    </location>
</feature>
<dbReference type="Pfam" id="PF07992">
    <property type="entry name" value="Pyr_redox_2"/>
    <property type="match status" value="1"/>
</dbReference>
<reference evidence="2 3" key="1">
    <citation type="journal article" date="2016" name="Nat. Commun.">
        <title>Thousands of microbial genomes shed light on interconnected biogeochemical processes in an aquifer system.</title>
        <authorList>
            <person name="Anantharaman K."/>
            <person name="Brown C.T."/>
            <person name="Hug L.A."/>
            <person name="Sharon I."/>
            <person name="Castelle C.J."/>
            <person name="Probst A.J."/>
            <person name="Thomas B.C."/>
            <person name="Singh A."/>
            <person name="Wilkins M.J."/>
            <person name="Karaoz U."/>
            <person name="Brodie E.L."/>
            <person name="Williams K.H."/>
            <person name="Hubbard S.S."/>
            <person name="Banfield J.F."/>
        </authorList>
    </citation>
    <scope>NUCLEOTIDE SEQUENCE [LARGE SCALE GENOMIC DNA]</scope>
</reference>